<evidence type="ECO:0000256" key="1">
    <source>
        <dbReference type="ARBA" id="ARBA00001974"/>
    </source>
</evidence>
<dbReference type="PROSITE" id="PS51324">
    <property type="entry name" value="ERV_ALR"/>
    <property type="match status" value="1"/>
</dbReference>
<feature type="domain" description="ERV/ALR sulfhydryl oxidase" evidence="7">
    <location>
        <begin position="69"/>
        <end position="169"/>
    </location>
</feature>
<keyword evidence="9" id="KW-1185">Reference proteome</keyword>
<dbReference type="InterPro" id="IPR039799">
    <property type="entry name" value="ALR/ERV"/>
</dbReference>
<evidence type="ECO:0000256" key="4">
    <source>
        <dbReference type="ARBA" id="ARBA00023002"/>
    </source>
</evidence>
<dbReference type="PANTHER" id="PTHR12645">
    <property type="entry name" value="ALR/ERV"/>
    <property type="match status" value="1"/>
</dbReference>
<dbReference type="Pfam" id="PF04777">
    <property type="entry name" value="Evr1_Alr"/>
    <property type="match status" value="1"/>
</dbReference>
<dbReference type="InterPro" id="IPR017905">
    <property type="entry name" value="ERV/ALR_sulphydryl_oxidase"/>
</dbReference>
<dbReference type="Proteomes" id="UP001274830">
    <property type="component" value="Unassembled WGS sequence"/>
</dbReference>
<dbReference type="AlphaFoldDB" id="A0AAE0WTS6"/>
<comment type="caution">
    <text evidence="8">The sequence shown here is derived from an EMBL/GenBank/DDBJ whole genome shotgun (WGS) entry which is preliminary data.</text>
</comment>
<dbReference type="FunFam" id="1.20.120.310:FF:000002">
    <property type="entry name" value="Sulfhydryl oxidase"/>
    <property type="match status" value="1"/>
</dbReference>
<reference evidence="8" key="1">
    <citation type="submission" date="2023-07" db="EMBL/GenBank/DDBJ databases">
        <title>Black Yeasts Isolated from many extreme environments.</title>
        <authorList>
            <person name="Coleine C."/>
            <person name="Stajich J.E."/>
            <person name="Selbmann L."/>
        </authorList>
    </citation>
    <scope>NUCLEOTIDE SEQUENCE</scope>
    <source>
        <strain evidence="8">CCFEE 5485</strain>
    </source>
</reference>
<evidence type="ECO:0000256" key="5">
    <source>
        <dbReference type="ARBA" id="ARBA00023157"/>
    </source>
</evidence>
<keyword evidence="5" id="KW-1015">Disulfide bond</keyword>
<evidence type="ECO:0000256" key="2">
    <source>
        <dbReference type="ARBA" id="ARBA00022630"/>
    </source>
</evidence>
<dbReference type="Gene3D" id="1.20.120.310">
    <property type="entry name" value="ERV/ALR sulfhydryl oxidase domain"/>
    <property type="match status" value="1"/>
</dbReference>
<dbReference type="InterPro" id="IPR036774">
    <property type="entry name" value="ERV/ALR_sulphydryl_oxid_sf"/>
</dbReference>
<dbReference type="EC" id="1.8.3.2" evidence="6"/>
<keyword evidence="2 6" id="KW-0285">Flavoprotein</keyword>
<gene>
    <name evidence="8" type="ORF">LTR78_002486</name>
</gene>
<proteinExistence type="predicted"/>
<dbReference type="GO" id="GO:0005739">
    <property type="term" value="C:mitochondrion"/>
    <property type="evidence" value="ECO:0007669"/>
    <property type="project" value="TreeGrafter"/>
</dbReference>
<keyword evidence="3 6" id="KW-0274">FAD</keyword>
<evidence type="ECO:0000313" key="8">
    <source>
        <dbReference type="EMBL" id="KAK3677636.1"/>
    </source>
</evidence>
<comment type="cofactor">
    <cofactor evidence="1 6">
        <name>FAD</name>
        <dbReference type="ChEBI" id="CHEBI:57692"/>
    </cofactor>
</comment>
<protein>
    <recommendedName>
        <fullName evidence="6">Sulfhydryl oxidase</fullName>
        <ecNumber evidence="6">1.8.3.2</ecNumber>
    </recommendedName>
</protein>
<keyword evidence="4 6" id="KW-0560">Oxidoreductase</keyword>
<evidence type="ECO:0000256" key="3">
    <source>
        <dbReference type="ARBA" id="ARBA00022827"/>
    </source>
</evidence>
<sequence length="225" mass="24882">MPQIPPRRYLLSLLAITAITFLIFLSSYSRPTDRTPSATPYTPPSHSADHIPIDKSTLTGNVIMSKLGNETAKAELGRSAWKLLHTIMSRFPDTPSQDEQTALKSYIHLFVRLYPCGECAEHFRQIVEKYPPQVSSRSSAAVWACHVHNEVNKSLGKEVFDCSKIGDFYDCGCAEDAKDEMSEKALGTGEGKAEMSEEAKERLKGNGREFDLGLVTGGLDNVKVE</sequence>
<dbReference type="GO" id="GO:0050660">
    <property type="term" value="F:flavin adenine dinucleotide binding"/>
    <property type="evidence" value="ECO:0007669"/>
    <property type="project" value="TreeGrafter"/>
</dbReference>
<dbReference type="GO" id="GO:0016971">
    <property type="term" value="F:flavin-dependent sulfhydryl oxidase activity"/>
    <property type="evidence" value="ECO:0007669"/>
    <property type="project" value="InterPro"/>
</dbReference>
<dbReference type="SUPFAM" id="SSF69000">
    <property type="entry name" value="FAD-dependent thiol oxidase"/>
    <property type="match status" value="1"/>
</dbReference>
<dbReference type="EMBL" id="JAUTXT010000006">
    <property type="protein sequence ID" value="KAK3677636.1"/>
    <property type="molecule type" value="Genomic_DNA"/>
</dbReference>
<comment type="catalytic activity">
    <reaction evidence="6">
        <text>2 R'C(R)SH + O2 = R'C(R)S-S(R)CR' + H2O2</text>
        <dbReference type="Rhea" id="RHEA:17357"/>
        <dbReference type="ChEBI" id="CHEBI:15379"/>
        <dbReference type="ChEBI" id="CHEBI:16240"/>
        <dbReference type="ChEBI" id="CHEBI:16520"/>
        <dbReference type="ChEBI" id="CHEBI:17412"/>
        <dbReference type="EC" id="1.8.3.2"/>
    </reaction>
</comment>
<accession>A0AAE0WTS6</accession>
<evidence type="ECO:0000259" key="7">
    <source>
        <dbReference type="PROSITE" id="PS51324"/>
    </source>
</evidence>
<name>A0AAE0WTS6_9PEZI</name>
<evidence type="ECO:0000256" key="6">
    <source>
        <dbReference type="RuleBase" id="RU371123"/>
    </source>
</evidence>
<dbReference type="PANTHER" id="PTHR12645:SF1">
    <property type="entry name" value="FAD-LINKED SULFHYDRYL OXIDASE ERV2"/>
    <property type="match status" value="1"/>
</dbReference>
<organism evidence="8 9">
    <name type="scientific">Recurvomyces mirabilis</name>
    <dbReference type="NCBI Taxonomy" id="574656"/>
    <lineage>
        <taxon>Eukaryota</taxon>
        <taxon>Fungi</taxon>
        <taxon>Dikarya</taxon>
        <taxon>Ascomycota</taxon>
        <taxon>Pezizomycotina</taxon>
        <taxon>Dothideomycetes</taxon>
        <taxon>Dothideomycetidae</taxon>
        <taxon>Mycosphaerellales</taxon>
        <taxon>Teratosphaeriaceae</taxon>
        <taxon>Recurvomyces</taxon>
    </lineage>
</organism>
<evidence type="ECO:0000313" key="9">
    <source>
        <dbReference type="Proteomes" id="UP001274830"/>
    </source>
</evidence>